<reference evidence="2 3" key="1">
    <citation type="submission" date="2014-04" db="EMBL/GenBank/DDBJ databases">
        <authorList>
            <consortium name="DOE Joint Genome Institute"/>
            <person name="Kuo A."/>
            <person name="Gay G."/>
            <person name="Dore J."/>
            <person name="Kohler A."/>
            <person name="Nagy L.G."/>
            <person name="Floudas D."/>
            <person name="Copeland A."/>
            <person name="Barry K.W."/>
            <person name="Cichocki N."/>
            <person name="Veneault-Fourrey C."/>
            <person name="LaButti K."/>
            <person name="Lindquist E.A."/>
            <person name="Lipzen A."/>
            <person name="Lundell T."/>
            <person name="Morin E."/>
            <person name="Murat C."/>
            <person name="Sun H."/>
            <person name="Tunlid A."/>
            <person name="Henrissat B."/>
            <person name="Grigoriev I.V."/>
            <person name="Hibbett D.S."/>
            <person name="Martin F."/>
            <person name="Nordberg H.P."/>
            <person name="Cantor M.N."/>
            <person name="Hua S.X."/>
        </authorList>
    </citation>
    <scope>NUCLEOTIDE SEQUENCE [LARGE SCALE GENOMIC DNA]</scope>
    <source>
        <strain evidence="3">h7</strain>
    </source>
</reference>
<keyword evidence="3" id="KW-1185">Reference proteome</keyword>
<sequence>MKPIGDVEKRWHDLIPQNDKIRKDFDASTSALKSQHQSNNDSTANSIPPVVAPGLCAETHQFVQMSVAAANPPLLPSVTTVSQSLQNSSKHLITLSECWVGLHSICGIVVAGTPQAPEEFGQQWKRCLAPWEANREILLIQSVL</sequence>
<protein>
    <submittedName>
        <fullName evidence="2">Uncharacterized protein</fullName>
    </submittedName>
</protein>
<gene>
    <name evidence="2" type="ORF">M413DRAFT_189898</name>
</gene>
<evidence type="ECO:0000313" key="3">
    <source>
        <dbReference type="Proteomes" id="UP000053424"/>
    </source>
</evidence>
<evidence type="ECO:0000256" key="1">
    <source>
        <dbReference type="SAM" id="MobiDB-lite"/>
    </source>
</evidence>
<feature type="compositionally biased region" description="Polar residues" evidence="1">
    <location>
        <begin position="27"/>
        <end position="46"/>
    </location>
</feature>
<organism evidence="2 3">
    <name type="scientific">Hebeloma cylindrosporum</name>
    <dbReference type="NCBI Taxonomy" id="76867"/>
    <lineage>
        <taxon>Eukaryota</taxon>
        <taxon>Fungi</taxon>
        <taxon>Dikarya</taxon>
        <taxon>Basidiomycota</taxon>
        <taxon>Agaricomycotina</taxon>
        <taxon>Agaricomycetes</taxon>
        <taxon>Agaricomycetidae</taxon>
        <taxon>Agaricales</taxon>
        <taxon>Agaricineae</taxon>
        <taxon>Hymenogastraceae</taxon>
        <taxon>Hebeloma</taxon>
    </lineage>
</organism>
<dbReference type="EMBL" id="KN831784">
    <property type="protein sequence ID" value="KIM40004.1"/>
    <property type="molecule type" value="Genomic_DNA"/>
</dbReference>
<reference evidence="3" key="2">
    <citation type="submission" date="2015-01" db="EMBL/GenBank/DDBJ databases">
        <title>Evolutionary Origins and Diversification of the Mycorrhizal Mutualists.</title>
        <authorList>
            <consortium name="DOE Joint Genome Institute"/>
            <consortium name="Mycorrhizal Genomics Consortium"/>
            <person name="Kohler A."/>
            <person name="Kuo A."/>
            <person name="Nagy L.G."/>
            <person name="Floudas D."/>
            <person name="Copeland A."/>
            <person name="Barry K.W."/>
            <person name="Cichocki N."/>
            <person name="Veneault-Fourrey C."/>
            <person name="LaButti K."/>
            <person name="Lindquist E.A."/>
            <person name="Lipzen A."/>
            <person name="Lundell T."/>
            <person name="Morin E."/>
            <person name="Murat C."/>
            <person name="Riley R."/>
            <person name="Ohm R."/>
            <person name="Sun H."/>
            <person name="Tunlid A."/>
            <person name="Henrissat B."/>
            <person name="Grigoriev I.V."/>
            <person name="Hibbett D.S."/>
            <person name="Martin F."/>
        </authorList>
    </citation>
    <scope>NUCLEOTIDE SEQUENCE [LARGE SCALE GENOMIC DNA]</scope>
    <source>
        <strain evidence="3">h7</strain>
    </source>
</reference>
<dbReference type="HOGENOM" id="CLU_1796701_0_0_1"/>
<dbReference type="Proteomes" id="UP000053424">
    <property type="component" value="Unassembled WGS sequence"/>
</dbReference>
<dbReference type="AlphaFoldDB" id="A0A0C3C717"/>
<feature type="region of interest" description="Disordered" evidence="1">
    <location>
        <begin position="27"/>
        <end position="50"/>
    </location>
</feature>
<name>A0A0C3C717_HEBCY</name>
<evidence type="ECO:0000313" key="2">
    <source>
        <dbReference type="EMBL" id="KIM40004.1"/>
    </source>
</evidence>
<proteinExistence type="predicted"/>
<accession>A0A0C3C717</accession>